<dbReference type="SMART" id="SM00248">
    <property type="entry name" value="ANK"/>
    <property type="match status" value="5"/>
</dbReference>
<feature type="compositionally biased region" description="Polar residues" evidence="4">
    <location>
        <begin position="507"/>
        <end position="520"/>
    </location>
</feature>
<organism evidence="5 6">
    <name type="scientific">Coilia grayii</name>
    <name type="common">Gray's grenadier anchovy</name>
    <dbReference type="NCBI Taxonomy" id="363190"/>
    <lineage>
        <taxon>Eukaryota</taxon>
        <taxon>Metazoa</taxon>
        <taxon>Chordata</taxon>
        <taxon>Craniata</taxon>
        <taxon>Vertebrata</taxon>
        <taxon>Euteleostomi</taxon>
        <taxon>Actinopterygii</taxon>
        <taxon>Neopterygii</taxon>
        <taxon>Teleostei</taxon>
        <taxon>Clupei</taxon>
        <taxon>Clupeiformes</taxon>
        <taxon>Clupeoidei</taxon>
        <taxon>Engraulidae</taxon>
        <taxon>Coilinae</taxon>
        <taxon>Coilia</taxon>
    </lineage>
</organism>
<evidence type="ECO:0000313" key="6">
    <source>
        <dbReference type="Proteomes" id="UP001591681"/>
    </source>
</evidence>
<gene>
    <name evidence="5" type="ORF">ACEWY4_017485</name>
</gene>
<dbReference type="SMART" id="SM01295">
    <property type="entry name" value="K167R"/>
    <property type="match status" value="1"/>
</dbReference>
<feature type="repeat" description="ANK" evidence="3">
    <location>
        <begin position="20"/>
        <end position="52"/>
    </location>
</feature>
<evidence type="ECO:0000256" key="4">
    <source>
        <dbReference type="SAM" id="MobiDB-lite"/>
    </source>
</evidence>
<comment type="caution">
    <text evidence="5">The sequence shown here is derived from an EMBL/GenBank/DDBJ whole genome shotgun (WGS) entry which is preliminary data.</text>
</comment>
<feature type="region of interest" description="Disordered" evidence="4">
    <location>
        <begin position="490"/>
        <end position="520"/>
    </location>
</feature>
<dbReference type="Proteomes" id="UP001591681">
    <property type="component" value="Unassembled WGS sequence"/>
</dbReference>
<dbReference type="AlphaFoldDB" id="A0ABD1JGZ1"/>
<name>A0ABD1JGZ1_9TELE</name>
<feature type="compositionally biased region" description="Polar residues" evidence="4">
    <location>
        <begin position="294"/>
        <end position="304"/>
    </location>
</feature>
<evidence type="ECO:0000313" key="5">
    <source>
        <dbReference type="EMBL" id="KAL2086426.1"/>
    </source>
</evidence>
<keyword evidence="2 3" id="KW-0040">ANK repeat</keyword>
<feature type="repeat" description="ANK" evidence="3">
    <location>
        <begin position="53"/>
        <end position="85"/>
    </location>
</feature>
<sequence length="520" mass="57466">MELISLLLDNQAAVDIRDQKGMRPLHYAAWQGKTEPMKMLLKAGSSVNSQSEEGQIPLHLSSQHGHYDGSEMLLQHQSNPCIRDHAGKTPLDLACEFGRVGVVQLLLNSNMCAAMLEPKTSDPNETTPLHLAAKNGHIDIIRLLIGAGIDINLQTKAGTALHEAALCGKTEAVRLLLDSGISAGVRNTLCQTALDIVNQFTTTTASRDIKQMLREYKEDTQKIKLSKLSRDTMDYRNDKVYPWRLRAVTPATRPRKQRRHLPPDASVMRPHTPLAHWRLQAATPATRRFRDATPYTSGPSSECITDSDGDFLSEGEKIAKHRMVTPARTLSFVAEDDTSFVATEDASTQQASSEDDGAPDAPVAQTPEQKPAPATATCLTGVKRIMKTPKQKGEPVEDLRGRLLRTPRQKAEPVEDLTGVQRIMKTPRVRSDSPVLCTVALKRLVRTPKQPKAAEPAEEDLSGLHHLLKTPRQKGETVEDLVGVKRLLRTPKEKAESVEEKKHRKTQTANDLSSISPKRN</sequence>
<feature type="region of interest" description="Disordered" evidence="4">
    <location>
        <begin position="343"/>
        <end position="376"/>
    </location>
</feature>
<dbReference type="PANTHER" id="PTHR24174">
    <property type="entry name" value="ANKYRIN REPEAT AND STERILE ALPHA MOTIF DOMAIN-CONTAINING PROTEIN 1"/>
    <property type="match status" value="1"/>
</dbReference>
<feature type="repeat" description="ANK" evidence="3">
    <location>
        <begin position="156"/>
        <end position="188"/>
    </location>
</feature>
<evidence type="ECO:0000256" key="1">
    <source>
        <dbReference type="ARBA" id="ARBA00022737"/>
    </source>
</evidence>
<dbReference type="InterPro" id="IPR002110">
    <property type="entry name" value="Ankyrin_rpt"/>
</dbReference>
<dbReference type="InterPro" id="IPR033635">
    <property type="entry name" value="ANKS1/Caskin"/>
</dbReference>
<dbReference type="PROSITE" id="PS50088">
    <property type="entry name" value="ANK_REPEAT"/>
    <property type="match status" value="5"/>
</dbReference>
<dbReference type="SUPFAM" id="SSF48403">
    <property type="entry name" value="Ankyrin repeat"/>
    <property type="match status" value="1"/>
</dbReference>
<dbReference type="InterPro" id="IPR036770">
    <property type="entry name" value="Ankyrin_rpt-contain_sf"/>
</dbReference>
<reference evidence="5 6" key="1">
    <citation type="submission" date="2024-09" db="EMBL/GenBank/DDBJ databases">
        <title>A chromosome-level genome assembly of Gray's grenadier anchovy, Coilia grayii.</title>
        <authorList>
            <person name="Fu Z."/>
        </authorList>
    </citation>
    <scope>NUCLEOTIDE SEQUENCE [LARGE SCALE GENOMIC DNA]</scope>
    <source>
        <strain evidence="5">G4</strain>
        <tissue evidence="5">Muscle</tissue>
    </source>
</reference>
<feature type="repeat" description="ANK" evidence="3">
    <location>
        <begin position="86"/>
        <end position="110"/>
    </location>
</feature>
<dbReference type="EMBL" id="JBHFQA010000015">
    <property type="protein sequence ID" value="KAL2086426.1"/>
    <property type="molecule type" value="Genomic_DNA"/>
</dbReference>
<dbReference type="Gene3D" id="1.25.40.20">
    <property type="entry name" value="Ankyrin repeat-containing domain"/>
    <property type="match status" value="1"/>
</dbReference>
<keyword evidence="1" id="KW-0677">Repeat</keyword>
<dbReference type="PROSITE" id="PS50297">
    <property type="entry name" value="ANK_REP_REGION"/>
    <property type="match status" value="5"/>
</dbReference>
<dbReference type="Pfam" id="PF12796">
    <property type="entry name" value="Ank_2"/>
    <property type="match status" value="2"/>
</dbReference>
<feature type="repeat" description="ANK" evidence="3">
    <location>
        <begin position="124"/>
        <end position="156"/>
    </location>
</feature>
<feature type="compositionally biased region" description="Basic and acidic residues" evidence="4">
    <location>
        <begin position="490"/>
        <end position="501"/>
    </location>
</feature>
<feature type="region of interest" description="Disordered" evidence="4">
    <location>
        <begin position="288"/>
        <end position="309"/>
    </location>
</feature>
<evidence type="ECO:0000256" key="3">
    <source>
        <dbReference type="PROSITE-ProRule" id="PRU00023"/>
    </source>
</evidence>
<protein>
    <submittedName>
        <fullName evidence="5">Uncharacterized protein</fullName>
    </submittedName>
</protein>
<evidence type="ECO:0000256" key="2">
    <source>
        <dbReference type="ARBA" id="ARBA00023043"/>
    </source>
</evidence>
<dbReference type="PANTHER" id="PTHR24174:SF19">
    <property type="entry name" value="CASKIN-1 ISOFORM X1"/>
    <property type="match status" value="1"/>
</dbReference>
<accession>A0ABD1JGZ1</accession>
<proteinExistence type="predicted"/>
<dbReference type="InterPro" id="IPR012568">
    <property type="entry name" value="KI67R"/>
</dbReference>
<keyword evidence="6" id="KW-1185">Reference proteome</keyword>